<dbReference type="GO" id="GO:0006233">
    <property type="term" value="P:dTDP biosynthetic process"/>
    <property type="evidence" value="ECO:0007669"/>
    <property type="project" value="InterPro"/>
</dbReference>
<evidence type="ECO:0000256" key="9">
    <source>
        <dbReference type="ARBA" id="ARBA00022840"/>
    </source>
</evidence>
<evidence type="ECO:0000256" key="8">
    <source>
        <dbReference type="ARBA" id="ARBA00022777"/>
    </source>
</evidence>
<dbReference type="EC" id="2.7.4.9" evidence="3"/>
<dbReference type="GO" id="GO:0006227">
    <property type="term" value="P:dUDP biosynthetic process"/>
    <property type="evidence" value="ECO:0007669"/>
    <property type="project" value="TreeGrafter"/>
</dbReference>
<comment type="similarity">
    <text evidence="2">Belongs to the thymidylate kinase family.</text>
</comment>
<dbReference type="GO" id="GO:0005634">
    <property type="term" value="C:nucleus"/>
    <property type="evidence" value="ECO:0007669"/>
    <property type="project" value="TreeGrafter"/>
</dbReference>
<organism evidence="11 12">
    <name type="scientific">Mesorhabditis spiculigera</name>
    <dbReference type="NCBI Taxonomy" id="96644"/>
    <lineage>
        <taxon>Eukaryota</taxon>
        <taxon>Metazoa</taxon>
        <taxon>Ecdysozoa</taxon>
        <taxon>Nematoda</taxon>
        <taxon>Chromadorea</taxon>
        <taxon>Rhabditida</taxon>
        <taxon>Rhabditina</taxon>
        <taxon>Rhabditomorpha</taxon>
        <taxon>Rhabditoidea</taxon>
        <taxon>Rhabditidae</taxon>
        <taxon>Mesorhabditinae</taxon>
        <taxon>Mesorhabditis</taxon>
    </lineage>
</organism>
<evidence type="ECO:0000256" key="5">
    <source>
        <dbReference type="ARBA" id="ARBA00022679"/>
    </source>
</evidence>
<dbReference type="GO" id="GO:0005524">
    <property type="term" value="F:ATP binding"/>
    <property type="evidence" value="ECO:0007669"/>
    <property type="project" value="UniProtKB-KW"/>
</dbReference>
<dbReference type="Proteomes" id="UP001177023">
    <property type="component" value="Unassembled WGS sequence"/>
</dbReference>
<dbReference type="PANTHER" id="PTHR10344:SF1">
    <property type="entry name" value="THYMIDYLATE KINASE"/>
    <property type="match status" value="1"/>
</dbReference>
<dbReference type="InterPro" id="IPR018094">
    <property type="entry name" value="Thymidylate_kinase"/>
</dbReference>
<feature type="non-terminal residue" evidence="11">
    <location>
        <position position="217"/>
    </location>
</feature>
<evidence type="ECO:0000256" key="3">
    <source>
        <dbReference type="ARBA" id="ARBA00012980"/>
    </source>
</evidence>
<dbReference type="GO" id="GO:0004798">
    <property type="term" value="F:dTMP kinase activity"/>
    <property type="evidence" value="ECO:0007669"/>
    <property type="project" value="UniProtKB-EC"/>
</dbReference>
<keyword evidence="7" id="KW-0547">Nucleotide-binding</keyword>
<evidence type="ECO:0000256" key="7">
    <source>
        <dbReference type="ARBA" id="ARBA00022741"/>
    </source>
</evidence>
<dbReference type="GO" id="GO:0005739">
    <property type="term" value="C:mitochondrion"/>
    <property type="evidence" value="ECO:0007669"/>
    <property type="project" value="TreeGrafter"/>
</dbReference>
<proteinExistence type="inferred from homology"/>
<evidence type="ECO:0000313" key="12">
    <source>
        <dbReference type="Proteomes" id="UP001177023"/>
    </source>
</evidence>
<dbReference type="SUPFAM" id="SSF52540">
    <property type="entry name" value="P-loop containing nucleoside triphosphate hydrolases"/>
    <property type="match status" value="1"/>
</dbReference>
<accession>A0AA36D5G8</accession>
<keyword evidence="5" id="KW-0808">Transferase</keyword>
<dbReference type="NCBIfam" id="TIGR00041">
    <property type="entry name" value="DTMP_kinase"/>
    <property type="match status" value="1"/>
</dbReference>
<dbReference type="InterPro" id="IPR018095">
    <property type="entry name" value="Thymidylate_kin_CS"/>
</dbReference>
<dbReference type="FunFam" id="3.40.50.300:FF:000679">
    <property type="entry name" value="Thymidylate kinase"/>
    <property type="match status" value="1"/>
</dbReference>
<dbReference type="GO" id="GO:0004550">
    <property type="term" value="F:nucleoside diphosphate kinase activity"/>
    <property type="evidence" value="ECO:0007669"/>
    <property type="project" value="TreeGrafter"/>
</dbReference>
<gene>
    <name evidence="11" type="ORF">MSPICULIGERA_LOCUS19401</name>
</gene>
<dbReference type="GO" id="GO:0006235">
    <property type="term" value="P:dTTP biosynthetic process"/>
    <property type="evidence" value="ECO:0007669"/>
    <property type="project" value="TreeGrafter"/>
</dbReference>
<evidence type="ECO:0000256" key="6">
    <source>
        <dbReference type="ARBA" id="ARBA00022727"/>
    </source>
</evidence>
<reference evidence="11" key="1">
    <citation type="submission" date="2023-06" db="EMBL/GenBank/DDBJ databases">
        <authorList>
            <person name="Delattre M."/>
        </authorList>
    </citation>
    <scope>NUCLEOTIDE SEQUENCE</scope>
    <source>
        <strain evidence="11">AF72</strain>
    </source>
</reference>
<dbReference type="AlphaFoldDB" id="A0AA36D5G8"/>
<name>A0AA36D5G8_9BILA</name>
<protein>
    <recommendedName>
        <fullName evidence="4">Thymidylate kinase</fullName>
        <ecNumber evidence="3">2.7.4.9</ecNumber>
    </recommendedName>
</protein>
<dbReference type="PROSITE" id="PS01331">
    <property type="entry name" value="THYMIDYLATE_KINASE"/>
    <property type="match status" value="1"/>
</dbReference>
<dbReference type="Pfam" id="PF02223">
    <property type="entry name" value="Thymidylate_kin"/>
    <property type="match status" value="1"/>
</dbReference>
<dbReference type="CDD" id="cd01672">
    <property type="entry name" value="TMPK"/>
    <property type="match status" value="1"/>
</dbReference>
<keyword evidence="6" id="KW-0545">Nucleotide biosynthesis</keyword>
<comment type="caution">
    <text evidence="11">The sequence shown here is derived from an EMBL/GenBank/DDBJ whole genome shotgun (WGS) entry which is preliminary data.</text>
</comment>
<dbReference type="HAMAP" id="MF_00165">
    <property type="entry name" value="Thymidylate_kinase"/>
    <property type="match status" value="1"/>
</dbReference>
<dbReference type="PANTHER" id="PTHR10344">
    <property type="entry name" value="THYMIDYLATE KINASE"/>
    <property type="match status" value="1"/>
</dbReference>
<evidence type="ECO:0000256" key="2">
    <source>
        <dbReference type="ARBA" id="ARBA00009776"/>
    </source>
</evidence>
<keyword evidence="12" id="KW-1185">Reference proteome</keyword>
<comment type="pathway">
    <text evidence="1">Pyrimidine metabolism; dTTP biosynthesis.</text>
</comment>
<keyword evidence="8" id="KW-0418">Kinase</keyword>
<evidence type="ECO:0000259" key="10">
    <source>
        <dbReference type="Pfam" id="PF02223"/>
    </source>
</evidence>
<evidence type="ECO:0000256" key="4">
    <source>
        <dbReference type="ARBA" id="ARBA00017144"/>
    </source>
</evidence>
<dbReference type="InterPro" id="IPR039430">
    <property type="entry name" value="Thymidylate_kin-like_dom"/>
</dbReference>
<evidence type="ECO:0000313" key="11">
    <source>
        <dbReference type="EMBL" id="CAJ0581235.1"/>
    </source>
</evidence>
<evidence type="ECO:0000256" key="1">
    <source>
        <dbReference type="ARBA" id="ARBA00004992"/>
    </source>
</evidence>
<feature type="domain" description="Thymidylate kinase-like" evidence="10">
    <location>
        <begin position="10"/>
        <end position="172"/>
    </location>
</feature>
<dbReference type="EMBL" id="CATQJA010002663">
    <property type="protein sequence ID" value="CAJ0581235.1"/>
    <property type="molecule type" value="Genomic_DNA"/>
</dbReference>
<dbReference type="Gene3D" id="3.40.50.300">
    <property type="entry name" value="P-loop containing nucleotide triphosphate hydrolases"/>
    <property type="match status" value="1"/>
</dbReference>
<dbReference type="InterPro" id="IPR027417">
    <property type="entry name" value="P-loop_NTPase"/>
</dbReference>
<sequence>MPQRGALIIFEGLDRSGKSTQAKRLVDHLTNEGRKVQFIPFPGKVHKSKTEVRLDRSTAIGKLIDGYLRSEVDLNEEALHLLFCANRRERVDLIQESIAAGVDVVCDRYAYSGVAYSLAKGLNGTWIRSGDIGLPKPDVVLFFEVSPEVAQQRGGFGAERLETDELQRKVRVAMGTLKRDFWKPINADGDLDSVELEVRKVVADLDLSNPLSTLEEI</sequence>
<dbReference type="GO" id="GO:0005829">
    <property type="term" value="C:cytosol"/>
    <property type="evidence" value="ECO:0007669"/>
    <property type="project" value="TreeGrafter"/>
</dbReference>
<keyword evidence="9" id="KW-0067">ATP-binding</keyword>